<proteinExistence type="predicted"/>
<name>A0AAF5D1N8_STRER</name>
<dbReference type="Proteomes" id="UP000035681">
    <property type="component" value="Unplaced"/>
</dbReference>
<reference evidence="3" key="1">
    <citation type="submission" date="2024-02" db="UniProtKB">
        <authorList>
            <consortium name="WormBaseParasite"/>
        </authorList>
    </citation>
    <scope>IDENTIFICATION</scope>
</reference>
<sequence>MKKRSYSGANQKRLNSFRNNADYNKEFIAWKMLWKKLEAVALLELDQKRVNFFFGTNSFRINASYNSETRYYCCCFGGCCSTGTDSEALRLFWKELENVPILQLNLKQRSFLKGVRSCFSTGPFSGVNWRLYDKEISHCYRCFGGCLSTGAESGEWRLFCKKFEDSMKVVVEEVGGCCSTGAESKTCKLFFGRNSFRINASYDSETRYYCCCFGGCCSTGTDSEALRLFWKKVEDVPLLQLNLKHRSFSVMGWKLLLYRSRIRSLYYCCCFGYCCSTGTDSEALRLFWKKLEDVPILQLSQNHRSSFSMKDVVEEVGSCCSTGAESKTCKLFFGRNSFRISASYDSETRYYCCCFGGCYSTGAESGEWRLFFTIKNPGCCSTGTESEALKLLWRKHEDVAILRLSCCSTGAELKTRQLFFFGRNSFSNNAKYDKESRRDLFRINVSYDKESRYVFLFQSTALQFRHYYCCFGGCCLTGTDSEAFRLFWKKLGNALTPQLNLKHRSSSNRIWSMGIHLRGIRNCRSARAGSGAWDNHFWSEQGAVVLLEVDLKDGNSSSMKWRLIETVSEARRFSRNRLGAVQSIYPEIWDKQTEFMKEKEKPFTTRQKVTLPTENLTEKSKI</sequence>
<feature type="region of interest" description="Disordered" evidence="1">
    <location>
        <begin position="599"/>
        <end position="622"/>
    </location>
</feature>
<organism evidence="2 3">
    <name type="scientific">Strongyloides stercoralis</name>
    <name type="common">Threadworm</name>
    <dbReference type="NCBI Taxonomy" id="6248"/>
    <lineage>
        <taxon>Eukaryota</taxon>
        <taxon>Metazoa</taxon>
        <taxon>Ecdysozoa</taxon>
        <taxon>Nematoda</taxon>
        <taxon>Chromadorea</taxon>
        <taxon>Rhabditida</taxon>
        <taxon>Tylenchina</taxon>
        <taxon>Panagrolaimomorpha</taxon>
        <taxon>Strongyloidoidea</taxon>
        <taxon>Strongyloididae</taxon>
        <taxon>Strongyloides</taxon>
    </lineage>
</organism>
<keyword evidence="2" id="KW-1185">Reference proteome</keyword>
<dbReference type="WBParaSite" id="TCONS_00004295.p1">
    <property type="protein sequence ID" value="TCONS_00004295.p1"/>
    <property type="gene ID" value="XLOC_001554"/>
</dbReference>
<feature type="compositionally biased region" description="Polar residues" evidence="1">
    <location>
        <begin position="604"/>
        <end position="615"/>
    </location>
</feature>
<accession>A0AAF5D1N8</accession>
<evidence type="ECO:0000313" key="3">
    <source>
        <dbReference type="WBParaSite" id="TCONS_00004295.p1"/>
    </source>
</evidence>
<protein>
    <submittedName>
        <fullName evidence="3">Uncharacterized protein</fullName>
    </submittedName>
</protein>
<evidence type="ECO:0000313" key="2">
    <source>
        <dbReference type="Proteomes" id="UP000035681"/>
    </source>
</evidence>
<evidence type="ECO:0000256" key="1">
    <source>
        <dbReference type="SAM" id="MobiDB-lite"/>
    </source>
</evidence>
<dbReference type="AlphaFoldDB" id="A0AAF5D1N8"/>